<keyword evidence="1" id="KW-0175">Coiled coil</keyword>
<dbReference type="AlphaFoldDB" id="A0A641S1E5"/>
<accession>A0A641S1E5</accession>
<dbReference type="EMBL" id="VWKO01000187">
    <property type="protein sequence ID" value="KAA4025636.1"/>
    <property type="molecule type" value="Genomic_DNA"/>
</dbReference>
<evidence type="ECO:0000256" key="1">
    <source>
        <dbReference type="SAM" id="Coils"/>
    </source>
</evidence>
<name>A0A641S1E5_BACOV</name>
<feature type="coiled-coil region" evidence="1">
    <location>
        <begin position="54"/>
        <end position="83"/>
    </location>
</feature>
<comment type="caution">
    <text evidence="2">The sequence shown here is derived from an EMBL/GenBank/DDBJ whole genome shotgun (WGS) entry which is preliminary data.</text>
</comment>
<gene>
    <name evidence="2" type="ORF">F3D60_20915</name>
</gene>
<evidence type="ECO:0000313" key="2">
    <source>
        <dbReference type="EMBL" id="KAA4025636.1"/>
    </source>
</evidence>
<evidence type="ECO:0008006" key="3">
    <source>
        <dbReference type="Google" id="ProtNLM"/>
    </source>
</evidence>
<sequence length="123" mass="14318">YKTDTLMADGGSLAFEKKLEDIVRAEFKDRGLDLKSFSAQLEFSDRVREKIDNRNEVNTNISVIDQKIEEQKKQNELERLKTEQALITSKGLTKEILYKQFIDKWDGKTPLYGVIPEFLKMTN</sequence>
<proteinExistence type="predicted"/>
<protein>
    <recommendedName>
        <fullName evidence="3">Band 7 domain-containing protein</fullName>
    </recommendedName>
</protein>
<reference evidence="2" key="1">
    <citation type="journal article" date="2019" name="Nat. Med.">
        <title>A library of human gut bacterial isolates paired with longitudinal multiomics data enables mechanistic microbiome research.</title>
        <authorList>
            <person name="Poyet M."/>
            <person name="Groussin M."/>
            <person name="Gibbons S.M."/>
            <person name="Avila-Pacheco J."/>
            <person name="Jiang X."/>
            <person name="Kearney S.M."/>
            <person name="Perrotta A.R."/>
            <person name="Berdy B."/>
            <person name="Zhao S."/>
            <person name="Lieberman T.D."/>
            <person name="Swanson P.K."/>
            <person name="Smith M."/>
            <person name="Roesemann S."/>
            <person name="Alexander J.E."/>
            <person name="Rich S.A."/>
            <person name="Livny J."/>
            <person name="Vlamakis H."/>
            <person name="Clish C."/>
            <person name="Bullock K."/>
            <person name="Deik A."/>
            <person name="Scott J."/>
            <person name="Pierce K.A."/>
            <person name="Xavier R.J."/>
            <person name="Alm E.J."/>
        </authorList>
    </citation>
    <scope>NUCLEOTIDE SEQUENCE</scope>
    <source>
        <strain evidence="2">BIOML-A147</strain>
    </source>
</reference>
<organism evidence="2">
    <name type="scientific">Bacteroides ovatus</name>
    <dbReference type="NCBI Taxonomy" id="28116"/>
    <lineage>
        <taxon>Bacteria</taxon>
        <taxon>Pseudomonadati</taxon>
        <taxon>Bacteroidota</taxon>
        <taxon>Bacteroidia</taxon>
        <taxon>Bacteroidales</taxon>
        <taxon>Bacteroidaceae</taxon>
        <taxon>Bacteroides</taxon>
    </lineage>
</organism>
<feature type="non-terminal residue" evidence="2">
    <location>
        <position position="1"/>
    </location>
</feature>